<keyword evidence="2" id="KW-1133">Transmembrane helix</keyword>
<feature type="transmembrane region" description="Helical" evidence="2">
    <location>
        <begin position="6"/>
        <end position="25"/>
    </location>
</feature>
<feature type="region of interest" description="Disordered" evidence="1">
    <location>
        <begin position="33"/>
        <end position="52"/>
    </location>
</feature>
<dbReference type="AlphaFoldDB" id="A0A223D523"/>
<organism evidence="3 4">
    <name type="scientific">Tumebacillus algifaecis</name>
    <dbReference type="NCBI Taxonomy" id="1214604"/>
    <lineage>
        <taxon>Bacteria</taxon>
        <taxon>Bacillati</taxon>
        <taxon>Bacillota</taxon>
        <taxon>Bacilli</taxon>
        <taxon>Bacillales</taxon>
        <taxon>Alicyclobacillaceae</taxon>
        <taxon>Tumebacillus</taxon>
    </lineage>
</organism>
<dbReference type="Proteomes" id="UP000214688">
    <property type="component" value="Chromosome"/>
</dbReference>
<dbReference type="RefSeq" id="WP_094237759.1">
    <property type="nucleotide sequence ID" value="NZ_CP022657.1"/>
</dbReference>
<proteinExistence type="predicted"/>
<feature type="region of interest" description="Disordered" evidence="1">
    <location>
        <begin position="66"/>
        <end position="100"/>
    </location>
</feature>
<name>A0A223D523_9BACL</name>
<evidence type="ECO:0000313" key="3">
    <source>
        <dbReference type="EMBL" id="ASS76526.1"/>
    </source>
</evidence>
<dbReference type="OrthoDB" id="9828069at2"/>
<dbReference type="EMBL" id="CP022657">
    <property type="protein sequence ID" value="ASS76526.1"/>
    <property type="molecule type" value="Genomic_DNA"/>
</dbReference>
<protein>
    <submittedName>
        <fullName evidence="3">Uncharacterized protein</fullName>
    </submittedName>
</protein>
<evidence type="ECO:0000256" key="1">
    <source>
        <dbReference type="SAM" id="MobiDB-lite"/>
    </source>
</evidence>
<keyword evidence="2" id="KW-0472">Membrane</keyword>
<keyword evidence="2" id="KW-0812">Transmembrane</keyword>
<feature type="compositionally biased region" description="Basic and acidic residues" evidence="1">
    <location>
        <begin position="72"/>
        <end position="86"/>
    </location>
</feature>
<evidence type="ECO:0000313" key="4">
    <source>
        <dbReference type="Proteomes" id="UP000214688"/>
    </source>
</evidence>
<accession>A0A223D523</accession>
<dbReference type="KEGG" id="tab:CIG75_17215"/>
<gene>
    <name evidence="3" type="ORF">CIG75_17215</name>
</gene>
<keyword evidence="4" id="KW-1185">Reference proteome</keyword>
<evidence type="ECO:0000256" key="2">
    <source>
        <dbReference type="SAM" id="Phobius"/>
    </source>
</evidence>
<feature type="compositionally biased region" description="Basic and acidic residues" evidence="1">
    <location>
        <begin position="38"/>
        <end position="48"/>
    </location>
</feature>
<reference evidence="3 4" key="1">
    <citation type="journal article" date="2015" name="Int. J. Syst. Evol. Microbiol.">
        <title>Tumebacillus algifaecis sp. nov., isolated from decomposing algal scum.</title>
        <authorList>
            <person name="Wu Y.F."/>
            <person name="Zhang B."/>
            <person name="Xing P."/>
            <person name="Wu Q.L."/>
            <person name="Liu S.J."/>
        </authorList>
    </citation>
    <scope>NUCLEOTIDE SEQUENCE [LARGE SCALE GENOMIC DNA]</scope>
    <source>
        <strain evidence="3 4">THMBR28</strain>
    </source>
</reference>
<sequence length="100" mass="11470">MLSFTGFLLISIGLFALFYVWYWAVHRNGVPNAAQAEAGDRRTHDDTHRKRSKVWPRNVAMVEFGSFDEPEDAKRTAERQITDPHRLLSAPKSEAPRDSK</sequence>